<reference evidence="1 2" key="1">
    <citation type="submission" date="2019-10" db="EMBL/GenBank/DDBJ databases">
        <title>Evaluation of single-gene subtyping targets for Pseudomonas.</title>
        <authorList>
            <person name="Reichler S.J."/>
            <person name="Orsi R.H."/>
            <person name="Wiedmann M."/>
            <person name="Martin N.H."/>
            <person name="Murphy S.I."/>
        </authorList>
    </citation>
    <scope>NUCLEOTIDE SEQUENCE [LARGE SCALE GENOMIC DNA]</scope>
    <source>
        <strain evidence="1 2">FSL R10-2932</strain>
    </source>
</reference>
<comment type="caution">
    <text evidence="1">The sequence shown here is derived from an EMBL/GenBank/DDBJ whole genome shotgun (WGS) entry which is preliminary data.</text>
</comment>
<gene>
    <name evidence="1" type="ORF">GHO37_03210</name>
</gene>
<evidence type="ECO:0000313" key="1">
    <source>
        <dbReference type="EMBL" id="MQT73314.1"/>
    </source>
</evidence>
<sequence length="87" mass="9266">MKPIPIVAGAIVLLVCVIAGRNLAQEFDPATVEELQAAIAGGSPCVKRMLTDANRMAQEISRRDIGSVKGRCVKIDLQSAAFDTAKR</sequence>
<organism evidence="1 2">
    <name type="scientific">Pseudomonas helleri</name>
    <dbReference type="NCBI Taxonomy" id="1608996"/>
    <lineage>
        <taxon>Bacteria</taxon>
        <taxon>Pseudomonadati</taxon>
        <taxon>Pseudomonadota</taxon>
        <taxon>Gammaproteobacteria</taxon>
        <taxon>Pseudomonadales</taxon>
        <taxon>Pseudomonadaceae</taxon>
        <taxon>Pseudomonas</taxon>
    </lineage>
</organism>
<proteinExistence type="predicted"/>
<accession>A0A7X2BSE2</accession>
<evidence type="ECO:0000313" key="2">
    <source>
        <dbReference type="Proteomes" id="UP000447574"/>
    </source>
</evidence>
<protein>
    <submittedName>
        <fullName evidence="1">Uncharacterized protein</fullName>
    </submittedName>
</protein>
<dbReference type="RefSeq" id="WP_153437745.1">
    <property type="nucleotide sequence ID" value="NZ_WIWF01000007.1"/>
</dbReference>
<dbReference type="EMBL" id="WIWF01000007">
    <property type="protein sequence ID" value="MQT73314.1"/>
    <property type="molecule type" value="Genomic_DNA"/>
</dbReference>
<dbReference type="AlphaFoldDB" id="A0A7X2BSE2"/>
<name>A0A7X2BSE2_9PSED</name>
<dbReference type="Proteomes" id="UP000447574">
    <property type="component" value="Unassembled WGS sequence"/>
</dbReference>